<evidence type="ECO:0000256" key="8">
    <source>
        <dbReference type="ARBA" id="ARBA00023295"/>
    </source>
</evidence>
<keyword evidence="7" id="KW-0378">Hydrolase</keyword>
<dbReference type="Pfam" id="PF01915">
    <property type="entry name" value="Glyco_hydro_3_C"/>
    <property type="match status" value="1"/>
</dbReference>
<dbReference type="InterPro" id="IPR036962">
    <property type="entry name" value="Glyco_hydro_3_N_sf"/>
</dbReference>
<evidence type="ECO:0000256" key="1">
    <source>
        <dbReference type="ARBA" id="ARBA00000448"/>
    </source>
</evidence>
<evidence type="ECO:0000313" key="17">
    <source>
        <dbReference type="Proteomes" id="UP001642464"/>
    </source>
</evidence>
<dbReference type="InterPro" id="IPR001764">
    <property type="entry name" value="Glyco_hydro_3_N"/>
</dbReference>
<dbReference type="SMART" id="SM01217">
    <property type="entry name" value="Fn3_like"/>
    <property type="match status" value="1"/>
</dbReference>
<keyword evidence="6" id="KW-0732">Signal</keyword>
<dbReference type="EMBL" id="CAXAMM010009424">
    <property type="protein sequence ID" value="CAK9020275.1"/>
    <property type="molecule type" value="Genomic_DNA"/>
</dbReference>
<dbReference type="PRINTS" id="PR00133">
    <property type="entry name" value="GLHYDRLASE3"/>
</dbReference>
<name>A0ABP0K0L5_9DINO</name>
<keyword evidence="14" id="KW-0472">Membrane</keyword>
<accession>A0ABP0K0L5</accession>
<dbReference type="Pfam" id="PF00933">
    <property type="entry name" value="Glyco_hydro_3"/>
    <property type="match status" value="1"/>
</dbReference>
<keyword evidence="17" id="KW-1185">Reference proteome</keyword>
<feature type="transmembrane region" description="Helical" evidence="14">
    <location>
        <begin position="12"/>
        <end position="29"/>
    </location>
</feature>
<evidence type="ECO:0000256" key="11">
    <source>
        <dbReference type="ARBA" id="ARBA00041276"/>
    </source>
</evidence>
<dbReference type="SUPFAM" id="SSF52279">
    <property type="entry name" value="Beta-D-glucan exohydrolase, C-terminal domain"/>
    <property type="match status" value="1"/>
</dbReference>
<keyword evidence="8" id="KW-0326">Glycosidase</keyword>
<comment type="function">
    <text evidence="9">Beta-glucosidases are one of a number of cellulolytic enzymes involved in the degradation of cellulosic biomass. Catalyzes the last step releasing glucose from the inhibitory cellobiose.</text>
</comment>
<gene>
    <name evidence="16" type="ORF">SCF082_LOCUS14854</name>
</gene>
<organism evidence="16 17">
    <name type="scientific">Durusdinium trenchii</name>
    <dbReference type="NCBI Taxonomy" id="1381693"/>
    <lineage>
        <taxon>Eukaryota</taxon>
        <taxon>Sar</taxon>
        <taxon>Alveolata</taxon>
        <taxon>Dinophyceae</taxon>
        <taxon>Suessiales</taxon>
        <taxon>Symbiodiniaceae</taxon>
        <taxon>Durusdinium</taxon>
    </lineage>
</organism>
<evidence type="ECO:0000313" key="16">
    <source>
        <dbReference type="EMBL" id="CAK9020275.1"/>
    </source>
</evidence>
<dbReference type="InterPro" id="IPR050288">
    <property type="entry name" value="Cellulose_deg_GH3"/>
</dbReference>
<evidence type="ECO:0000256" key="7">
    <source>
        <dbReference type="ARBA" id="ARBA00022801"/>
    </source>
</evidence>
<dbReference type="InterPro" id="IPR013783">
    <property type="entry name" value="Ig-like_fold"/>
</dbReference>
<feature type="transmembrane region" description="Helical" evidence="14">
    <location>
        <begin position="41"/>
        <end position="68"/>
    </location>
</feature>
<evidence type="ECO:0000256" key="2">
    <source>
        <dbReference type="ARBA" id="ARBA00004613"/>
    </source>
</evidence>
<dbReference type="SUPFAM" id="SSF51445">
    <property type="entry name" value="(Trans)glycosidases"/>
    <property type="match status" value="1"/>
</dbReference>
<evidence type="ECO:0000256" key="5">
    <source>
        <dbReference type="ARBA" id="ARBA00022525"/>
    </source>
</evidence>
<dbReference type="Gene3D" id="3.40.50.1700">
    <property type="entry name" value="Glycoside hydrolase family 3 C-terminal domain"/>
    <property type="match status" value="1"/>
</dbReference>
<evidence type="ECO:0000256" key="3">
    <source>
        <dbReference type="ARBA" id="ARBA00005336"/>
    </source>
</evidence>
<comment type="subcellular location">
    <subcellularLocation>
        <location evidence="2">Secreted</location>
    </subcellularLocation>
</comment>
<feature type="domain" description="Fibronectin type III-like" evidence="15">
    <location>
        <begin position="819"/>
        <end position="885"/>
    </location>
</feature>
<evidence type="ECO:0000256" key="12">
    <source>
        <dbReference type="ARBA" id="ARBA00041601"/>
    </source>
</evidence>
<dbReference type="Proteomes" id="UP001642464">
    <property type="component" value="Unassembled WGS sequence"/>
</dbReference>
<evidence type="ECO:0000256" key="9">
    <source>
        <dbReference type="ARBA" id="ARBA00024983"/>
    </source>
</evidence>
<dbReference type="Pfam" id="PF14310">
    <property type="entry name" value="Fn3-like"/>
    <property type="match status" value="1"/>
</dbReference>
<protein>
    <recommendedName>
        <fullName evidence="10">Probable beta-glucosidase G</fullName>
        <ecNumber evidence="4">3.2.1.21</ecNumber>
    </recommendedName>
    <alternativeName>
        <fullName evidence="11">Beta-D-glucoside glucohydrolase G</fullName>
    </alternativeName>
    <alternativeName>
        <fullName evidence="12">Cellobiase G</fullName>
    </alternativeName>
    <alternativeName>
        <fullName evidence="13">Gentiobiase G</fullName>
    </alternativeName>
</protein>
<evidence type="ECO:0000256" key="10">
    <source>
        <dbReference type="ARBA" id="ARBA00039579"/>
    </source>
</evidence>
<dbReference type="InterPro" id="IPR026891">
    <property type="entry name" value="Fn3-like"/>
</dbReference>
<dbReference type="Gene3D" id="3.20.20.300">
    <property type="entry name" value="Glycoside hydrolase, family 3, N-terminal domain"/>
    <property type="match status" value="1"/>
</dbReference>
<dbReference type="InterPro" id="IPR002772">
    <property type="entry name" value="Glyco_hydro_3_C"/>
</dbReference>
<reference evidence="16 17" key="1">
    <citation type="submission" date="2024-02" db="EMBL/GenBank/DDBJ databases">
        <authorList>
            <person name="Chen Y."/>
            <person name="Shah S."/>
            <person name="Dougan E. K."/>
            <person name="Thang M."/>
            <person name="Chan C."/>
        </authorList>
    </citation>
    <scope>NUCLEOTIDE SEQUENCE [LARGE SCALE GENOMIC DNA]</scope>
</reference>
<feature type="transmembrane region" description="Helical" evidence="14">
    <location>
        <begin position="80"/>
        <end position="103"/>
    </location>
</feature>
<comment type="similarity">
    <text evidence="3">Belongs to the glycosyl hydrolase 3 family.</text>
</comment>
<dbReference type="EC" id="3.2.1.21" evidence="4"/>
<keyword evidence="14" id="KW-0812">Transmembrane</keyword>
<comment type="catalytic activity">
    <reaction evidence="1">
        <text>Hydrolysis of terminal, non-reducing beta-D-glucosyl residues with release of beta-D-glucose.</text>
        <dbReference type="EC" id="3.2.1.21"/>
    </reaction>
</comment>
<dbReference type="Gene3D" id="2.60.40.10">
    <property type="entry name" value="Immunoglobulins"/>
    <property type="match status" value="1"/>
</dbReference>
<sequence>MMLMLFSAMKWLHAALGLLLFVLVISRMARFPNLGMQTLHLGLGVLLISRKLPLFISSLVLFWISIYAKGVPADPWPVLAAGWSVCSPCSFFAGLVGFCVACWRSTIGKFVLVVGLAVLANVIITLHPLQHPEDILPRFNPNTSTAETPSLRLRLCSDYSAEAAAERKRIGVLCEPLAPLSWEEAEKRAEVTLLAMSDEERYSLMQGIGWIGLPTWLPSPLPAIPKIGYYMGNTPPIPRLGVPPLKLHDAGNGFRNMPEPLGASGSTIMWPCSLAFGATWDTTLVKEVAGAIGREYRGKGANVILGPSVQVQRVARNGRNFEYMSGEDPYLGAKMSEAYVVGVQGEGVMACLKHFGFNEQETNRNFQSSVVDEKTAWELYYPPFEAGVAAGAASVMCSYNRVNGTHSCANEALLRRDLKQKMGFRGFVMTDWWALHHPADSSVVRGLDMEMPGAGGETYLYKGDLRTMEESQAGNFTGYGLGLEKSKLQREIYNDPAYRILSAAYKLHLFDLPSCTPGLDCVEPIFSNQRSLEAEKLAMRCASESVVLLKNEPRTGETKALPLLPSKVKKLALIGEAWVAPSRSTNELGMMGDYYSGGGSGHCYIPPELFTLPIVSMYERANSLGIDISSALTNNITDAMNGIKDADAIVVLAATTAEESRDRASLHLDNGADDLIFELAKQEKPVIVLTQVPGTILLPWKDNVDAIALMFLGGEFTGHAWASIIFGDVSPSAKLPIMLPKNESYTVQPSEEFDIFYNEGLYTSYRSTSASEAATYPFGHGLSYTEFQYATPALQDQDCESLLCVQVLVKNVGGRSGAEVVQGYLEFPPEADEPKLILRGFQKTRVLEPGSSEQISFKFTERDFSVYLNGWRLQSRATLHIGSSSADLRQSIELVLPQ</sequence>
<feature type="transmembrane region" description="Helical" evidence="14">
    <location>
        <begin position="110"/>
        <end position="129"/>
    </location>
</feature>
<comment type="caution">
    <text evidence="16">The sequence shown here is derived from an EMBL/GenBank/DDBJ whole genome shotgun (WGS) entry which is preliminary data.</text>
</comment>
<dbReference type="PANTHER" id="PTHR42715:SF12">
    <property type="entry name" value="BETA-GLUCOSIDASE G-RELATED"/>
    <property type="match status" value="1"/>
</dbReference>
<evidence type="ECO:0000256" key="14">
    <source>
        <dbReference type="SAM" id="Phobius"/>
    </source>
</evidence>
<dbReference type="InterPro" id="IPR017853">
    <property type="entry name" value="GH"/>
</dbReference>
<dbReference type="InterPro" id="IPR036881">
    <property type="entry name" value="Glyco_hydro_3_C_sf"/>
</dbReference>
<keyword evidence="14" id="KW-1133">Transmembrane helix</keyword>
<keyword evidence="5" id="KW-0964">Secreted</keyword>
<evidence type="ECO:0000256" key="4">
    <source>
        <dbReference type="ARBA" id="ARBA00012744"/>
    </source>
</evidence>
<evidence type="ECO:0000256" key="6">
    <source>
        <dbReference type="ARBA" id="ARBA00022729"/>
    </source>
</evidence>
<proteinExistence type="inferred from homology"/>
<evidence type="ECO:0000256" key="13">
    <source>
        <dbReference type="ARBA" id="ARBA00041808"/>
    </source>
</evidence>
<dbReference type="PANTHER" id="PTHR42715">
    <property type="entry name" value="BETA-GLUCOSIDASE"/>
    <property type="match status" value="1"/>
</dbReference>
<evidence type="ECO:0000259" key="15">
    <source>
        <dbReference type="SMART" id="SM01217"/>
    </source>
</evidence>